<name>A0ABV8CIS8_9GAMM</name>
<gene>
    <name evidence="2" type="ORF">ACFOSS_01390</name>
</gene>
<reference evidence="3" key="1">
    <citation type="journal article" date="2019" name="Int. J. Syst. Evol. Microbiol.">
        <title>The Global Catalogue of Microorganisms (GCM) 10K type strain sequencing project: providing services to taxonomists for standard genome sequencing and annotation.</title>
        <authorList>
            <consortium name="The Broad Institute Genomics Platform"/>
            <consortium name="The Broad Institute Genome Sequencing Center for Infectious Disease"/>
            <person name="Wu L."/>
            <person name="Ma J."/>
        </authorList>
    </citation>
    <scope>NUCLEOTIDE SEQUENCE [LARGE SCALE GENOMIC DNA]</scope>
    <source>
        <strain evidence="3">CCUG 54939</strain>
    </source>
</reference>
<organism evidence="2 3">
    <name type="scientific">Pseudaeromonas sharmana</name>
    <dbReference type="NCBI Taxonomy" id="328412"/>
    <lineage>
        <taxon>Bacteria</taxon>
        <taxon>Pseudomonadati</taxon>
        <taxon>Pseudomonadota</taxon>
        <taxon>Gammaproteobacteria</taxon>
        <taxon>Aeromonadales</taxon>
        <taxon>Aeromonadaceae</taxon>
        <taxon>Pseudaeromonas</taxon>
    </lineage>
</organism>
<feature type="signal peptide" evidence="1">
    <location>
        <begin position="1"/>
        <end position="28"/>
    </location>
</feature>
<evidence type="ECO:0000313" key="3">
    <source>
        <dbReference type="Proteomes" id="UP001595692"/>
    </source>
</evidence>
<dbReference type="EMBL" id="JBHSAF010000001">
    <property type="protein sequence ID" value="MFC3912115.1"/>
    <property type="molecule type" value="Genomic_DNA"/>
</dbReference>
<comment type="caution">
    <text evidence="2">The sequence shown here is derived from an EMBL/GenBank/DDBJ whole genome shotgun (WGS) entry which is preliminary data.</text>
</comment>
<keyword evidence="1" id="KW-0732">Signal</keyword>
<dbReference type="RefSeq" id="WP_377150137.1">
    <property type="nucleotide sequence ID" value="NZ_JBHSAF010000001.1"/>
</dbReference>
<dbReference type="Proteomes" id="UP001595692">
    <property type="component" value="Unassembled WGS sequence"/>
</dbReference>
<sequence length="43" mass="4538">MKTRKLITVILMLTVLVASWLVRPTASAASVAGSGATQWSQHG</sequence>
<evidence type="ECO:0000256" key="1">
    <source>
        <dbReference type="SAM" id="SignalP"/>
    </source>
</evidence>
<accession>A0ABV8CIS8</accession>
<keyword evidence="3" id="KW-1185">Reference proteome</keyword>
<evidence type="ECO:0000313" key="2">
    <source>
        <dbReference type="EMBL" id="MFC3912115.1"/>
    </source>
</evidence>
<protein>
    <submittedName>
        <fullName evidence="2">Uncharacterized protein</fullName>
    </submittedName>
</protein>
<feature type="chain" id="PRO_5045573509" evidence="1">
    <location>
        <begin position="29"/>
        <end position="43"/>
    </location>
</feature>
<proteinExistence type="predicted"/>